<keyword evidence="5 6" id="KW-0472">Membrane</keyword>
<name>A0ABT2FSF4_9CORY</name>
<feature type="transmembrane region" description="Helical" evidence="6">
    <location>
        <begin position="440"/>
        <end position="462"/>
    </location>
</feature>
<evidence type="ECO:0000313" key="8">
    <source>
        <dbReference type="EMBL" id="MCS5478140.1"/>
    </source>
</evidence>
<feature type="transmembrane region" description="Helical" evidence="6">
    <location>
        <begin position="409"/>
        <end position="428"/>
    </location>
</feature>
<evidence type="ECO:0000313" key="9">
    <source>
        <dbReference type="Proteomes" id="UP001205965"/>
    </source>
</evidence>
<protein>
    <submittedName>
        <fullName evidence="8">MFS transporter</fullName>
    </submittedName>
</protein>
<evidence type="ECO:0000256" key="4">
    <source>
        <dbReference type="ARBA" id="ARBA00022989"/>
    </source>
</evidence>
<comment type="subcellular location">
    <subcellularLocation>
        <location evidence="1">Cell membrane</location>
        <topology evidence="1">Multi-pass membrane protein</topology>
    </subcellularLocation>
</comment>
<feature type="transmembrane region" description="Helical" evidence="6">
    <location>
        <begin position="365"/>
        <end position="388"/>
    </location>
</feature>
<dbReference type="RefSeq" id="WP_259426174.1">
    <property type="nucleotide sequence ID" value="NZ_JANWTC010000001.1"/>
</dbReference>
<feature type="transmembrane region" description="Helical" evidence="6">
    <location>
        <begin position="341"/>
        <end position="359"/>
    </location>
</feature>
<dbReference type="PANTHER" id="PTHR42718">
    <property type="entry name" value="MAJOR FACILITATOR SUPERFAMILY MULTIDRUG TRANSPORTER MFSC"/>
    <property type="match status" value="1"/>
</dbReference>
<feature type="domain" description="Major facilitator superfamily (MFS) profile" evidence="7">
    <location>
        <begin position="17"/>
        <end position="467"/>
    </location>
</feature>
<dbReference type="Gene3D" id="1.20.1720.10">
    <property type="entry name" value="Multidrug resistance protein D"/>
    <property type="match status" value="1"/>
</dbReference>
<keyword evidence="4 6" id="KW-1133">Transmembrane helix</keyword>
<keyword evidence="3 6" id="KW-0812">Transmembrane</keyword>
<gene>
    <name evidence="8" type="ORF">NYP18_00535</name>
</gene>
<sequence length="472" mass="48746">MVVPVKIRFGRSTDPLAVGALVFGSLVAGLLQTIVLQIQDDFPVLLNASREATGWIVTATILTACAFSPVSSRLGDMFGRKHVIILLLLILAGGSVISALAPNVWIVIVGRALQGLAIGVIPLAMSILKDIVPPEQLGGAIALASGTLGIGAALGLPVGALVNDHTGWRGIFWVCFLLALLGAAWIQVAVPTHQARSNGDLDICGALGVALSVTVLLIGLSQSLSWGWLSAPTLGTLGSGAVLLGVTILHLLRRSHPIIDVRASLAPRILLTNTSALLMNFSMMGANIIFPQLMALPADSPAGLGVDRIISGTVMMTAGITTAVATPLIVVLNARFGPKRLMIFGSVVVGTCMGIGLVLPWSTALILGINIALGFGFGMSFAAMPQIIMESVARENTAAANGLNAQLRFFGTASASAVIAAVLAYWSVSHSGATVPTVSGVRIALALCAFTAFTATVLCILIPPRRRENSTP</sequence>
<organism evidence="8 9">
    <name type="scientific">Corynebacterium lemuris</name>
    <dbReference type="NCBI Taxonomy" id="1859292"/>
    <lineage>
        <taxon>Bacteria</taxon>
        <taxon>Bacillati</taxon>
        <taxon>Actinomycetota</taxon>
        <taxon>Actinomycetes</taxon>
        <taxon>Mycobacteriales</taxon>
        <taxon>Corynebacteriaceae</taxon>
        <taxon>Corynebacterium</taxon>
    </lineage>
</organism>
<dbReference type="InterPro" id="IPR020846">
    <property type="entry name" value="MFS_dom"/>
</dbReference>
<feature type="transmembrane region" description="Helical" evidence="6">
    <location>
        <begin position="140"/>
        <end position="162"/>
    </location>
</feature>
<dbReference type="Pfam" id="PF07690">
    <property type="entry name" value="MFS_1"/>
    <property type="match status" value="2"/>
</dbReference>
<keyword evidence="2" id="KW-0813">Transport</keyword>
<feature type="transmembrane region" description="Helical" evidence="6">
    <location>
        <begin position="168"/>
        <end position="189"/>
    </location>
</feature>
<accession>A0ABT2FSF4</accession>
<keyword evidence="9" id="KW-1185">Reference proteome</keyword>
<dbReference type="InterPro" id="IPR036259">
    <property type="entry name" value="MFS_trans_sf"/>
</dbReference>
<dbReference type="PANTHER" id="PTHR42718:SF9">
    <property type="entry name" value="MAJOR FACILITATOR SUPERFAMILY MULTIDRUG TRANSPORTER MFSC"/>
    <property type="match status" value="1"/>
</dbReference>
<dbReference type="SUPFAM" id="SSF103473">
    <property type="entry name" value="MFS general substrate transporter"/>
    <property type="match status" value="1"/>
</dbReference>
<proteinExistence type="predicted"/>
<reference evidence="8 9" key="1">
    <citation type="submission" date="2022-08" db="EMBL/GenBank/DDBJ databases">
        <title>YIM 101645 draft genome.</title>
        <authorList>
            <person name="Chen X."/>
        </authorList>
    </citation>
    <scope>NUCLEOTIDE SEQUENCE [LARGE SCALE GENOMIC DNA]</scope>
    <source>
        <strain evidence="8 9">YIM 101645</strain>
    </source>
</reference>
<evidence type="ECO:0000256" key="6">
    <source>
        <dbReference type="SAM" id="Phobius"/>
    </source>
</evidence>
<feature type="transmembrane region" description="Helical" evidence="6">
    <location>
        <begin position="226"/>
        <end position="249"/>
    </location>
</feature>
<feature type="transmembrane region" description="Helical" evidence="6">
    <location>
        <begin position="270"/>
        <end position="290"/>
    </location>
</feature>
<evidence type="ECO:0000256" key="3">
    <source>
        <dbReference type="ARBA" id="ARBA00022692"/>
    </source>
</evidence>
<feature type="transmembrane region" description="Helical" evidence="6">
    <location>
        <begin position="83"/>
        <end position="102"/>
    </location>
</feature>
<dbReference type="Gene3D" id="1.20.1250.20">
    <property type="entry name" value="MFS general substrate transporter like domains"/>
    <property type="match status" value="1"/>
</dbReference>
<feature type="transmembrane region" description="Helical" evidence="6">
    <location>
        <begin position="310"/>
        <end position="334"/>
    </location>
</feature>
<feature type="transmembrane region" description="Helical" evidence="6">
    <location>
        <begin position="53"/>
        <end position="71"/>
    </location>
</feature>
<evidence type="ECO:0000259" key="7">
    <source>
        <dbReference type="PROSITE" id="PS50850"/>
    </source>
</evidence>
<evidence type="ECO:0000256" key="5">
    <source>
        <dbReference type="ARBA" id="ARBA00023136"/>
    </source>
</evidence>
<feature type="transmembrane region" description="Helical" evidence="6">
    <location>
        <begin position="16"/>
        <end position="38"/>
    </location>
</feature>
<evidence type="ECO:0000256" key="1">
    <source>
        <dbReference type="ARBA" id="ARBA00004651"/>
    </source>
</evidence>
<dbReference type="PROSITE" id="PS50850">
    <property type="entry name" value="MFS"/>
    <property type="match status" value="1"/>
</dbReference>
<evidence type="ECO:0000256" key="2">
    <source>
        <dbReference type="ARBA" id="ARBA00022448"/>
    </source>
</evidence>
<feature type="transmembrane region" description="Helical" evidence="6">
    <location>
        <begin position="201"/>
        <end position="220"/>
    </location>
</feature>
<comment type="caution">
    <text evidence="8">The sequence shown here is derived from an EMBL/GenBank/DDBJ whole genome shotgun (WGS) entry which is preliminary data.</text>
</comment>
<dbReference type="EMBL" id="JANWTC010000001">
    <property type="protein sequence ID" value="MCS5478140.1"/>
    <property type="molecule type" value="Genomic_DNA"/>
</dbReference>
<dbReference type="CDD" id="cd17504">
    <property type="entry name" value="MFS_MMR_MDR_like"/>
    <property type="match status" value="1"/>
</dbReference>
<dbReference type="InterPro" id="IPR011701">
    <property type="entry name" value="MFS"/>
</dbReference>
<feature type="transmembrane region" description="Helical" evidence="6">
    <location>
        <begin position="108"/>
        <end position="128"/>
    </location>
</feature>
<dbReference type="Proteomes" id="UP001205965">
    <property type="component" value="Unassembled WGS sequence"/>
</dbReference>